<protein>
    <recommendedName>
        <fullName evidence="2">Galactosyltransferase C-terminal domain-containing protein</fullName>
    </recommendedName>
</protein>
<evidence type="ECO:0000313" key="4">
    <source>
        <dbReference type="Proteomes" id="UP001143480"/>
    </source>
</evidence>
<keyword evidence="1" id="KW-0808">Transferase</keyword>
<gene>
    <name evidence="3" type="ORF">GCM10017581_063880</name>
</gene>
<evidence type="ECO:0000313" key="3">
    <source>
        <dbReference type="EMBL" id="GLL04641.1"/>
    </source>
</evidence>
<dbReference type="AlphaFoldDB" id="A0A9W6KQK2"/>
<dbReference type="InterPro" id="IPR027791">
    <property type="entry name" value="Galactosyl_T_C"/>
</dbReference>
<name>A0A9W6KQK2_9ACTN</name>
<dbReference type="InterPro" id="IPR029044">
    <property type="entry name" value="Nucleotide-diphossugar_trans"/>
</dbReference>
<organism evidence="3 4">
    <name type="scientific">Dactylosporangium matsuzakiense</name>
    <dbReference type="NCBI Taxonomy" id="53360"/>
    <lineage>
        <taxon>Bacteria</taxon>
        <taxon>Bacillati</taxon>
        <taxon>Actinomycetota</taxon>
        <taxon>Actinomycetes</taxon>
        <taxon>Micromonosporales</taxon>
        <taxon>Micromonosporaceae</taxon>
        <taxon>Dactylosporangium</taxon>
    </lineage>
</organism>
<dbReference type="Gene3D" id="3.90.550.10">
    <property type="entry name" value="Spore Coat Polysaccharide Biosynthesis Protein SpsA, Chain A"/>
    <property type="match status" value="1"/>
</dbReference>
<reference evidence="3" key="2">
    <citation type="submission" date="2023-01" db="EMBL/GenBank/DDBJ databases">
        <authorList>
            <person name="Sun Q."/>
            <person name="Evtushenko L."/>
        </authorList>
    </citation>
    <scope>NUCLEOTIDE SEQUENCE</scope>
    <source>
        <strain evidence="3">VKM Ac-1321</strain>
    </source>
</reference>
<dbReference type="RefSeq" id="WP_271189727.1">
    <property type="nucleotide sequence ID" value="NZ_BSFP01000047.1"/>
</dbReference>
<dbReference type="GO" id="GO:0016740">
    <property type="term" value="F:transferase activity"/>
    <property type="evidence" value="ECO:0007669"/>
    <property type="project" value="UniProtKB-KW"/>
</dbReference>
<comment type="caution">
    <text evidence="3">The sequence shown here is derived from an EMBL/GenBank/DDBJ whole genome shotgun (WGS) entry which is preliminary data.</text>
</comment>
<sequence length="290" mass="31861">MSETSVIIPLYGNHVGTSRLPVTVRAWLDQQAPVTVVIATAGELALGDDIVSRPGVRVIVAPPTETAPGLLRNIGAAQVSTPWVYLSDADVAPLDTDFLARARAAAGDGAFVQPAMLRMAQSPPEHPMSEWRLAEEPSDADRFCFVTADPDGTLRRLPGERIVWEDDAPMVYPPPGHGHADDAREVDLRPMFHWGSVLVRREQFEALGGYCTAYRGWGCEDDDLLVKLNGSLAVRHGWRDAPDLRLVHFEHPRPYTGEPLRANRDLLRRRRQRGVAAMVADDRAALLAGD</sequence>
<proteinExistence type="predicted"/>
<evidence type="ECO:0000259" key="2">
    <source>
        <dbReference type="Pfam" id="PF02709"/>
    </source>
</evidence>
<feature type="domain" description="Galactosyltransferase C-terminal" evidence="2">
    <location>
        <begin position="195"/>
        <end position="228"/>
    </location>
</feature>
<keyword evidence="4" id="KW-1185">Reference proteome</keyword>
<dbReference type="SUPFAM" id="SSF53448">
    <property type="entry name" value="Nucleotide-diphospho-sugar transferases"/>
    <property type="match status" value="1"/>
</dbReference>
<dbReference type="EMBL" id="BSFP01000047">
    <property type="protein sequence ID" value="GLL04641.1"/>
    <property type="molecule type" value="Genomic_DNA"/>
</dbReference>
<reference evidence="3" key="1">
    <citation type="journal article" date="2014" name="Int. J. Syst. Evol. Microbiol.">
        <title>Complete genome sequence of Corynebacterium casei LMG S-19264T (=DSM 44701T), isolated from a smear-ripened cheese.</title>
        <authorList>
            <consortium name="US DOE Joint Genome Institute (JGI-PGF)"/>
            <person name="Walter F."/>
            <person name="Albersmeier A."/>
            <person name="Kalinowski J."/>
            <person name="Ruckert C."/>
        </authorList>
    </citation>
    <scope>NUCLEOTIDE SEQUENCE</scope>
    <source>
        <strain evidence="3">VKM Ac-1321</strain>
    </source>
</reference>
<dbReference type="Proteomes" id="UP001143480">
    <property type="component" value="Unassembled WGS sequence"/>
</dbReference>
<evidence type="ECO:0000256" key="1">
    <source>
        <dbReference type="ARBA" id="ARBA00022679"/>
    </source>
</evidence>
<dbReference type="Pfam" id="PF02709">
    <property type="entry name" value="Glyco_transf_7C"/>
    <property type="match status" value="1"/>
</dbReference>
<accession>A0A9W6KQK2</accession>